<organism evidence="1 2">
    <name type="scientific">Ureibacillus aquaedulcis</name>
    <dbReference type="NCBI Taxonomy" id="3058421"/>
    <lineage>
        <taxon>Bacteria</taxon>
        <taxon>Bacillati</taxon>
        <taxon>Bacillota</taxon>
        <taxon>Bacilli</taxon>
        <taxon>Bacillales</taxon>
        <taxon>Caryophanaceae</taxon>
        <taxon>Ureibacillus</taxon>
    </lineage>
</organism>
<keyword evidence="2" id="KW-1185">Reference proteome</keyword>
<dbReference type="Proteomes" id="UP001172743">
    <property type="component" value="Unassembled WGS sequence"/>
</dbReference>
<comment type="caution">
    <text evidence="1">The sequence shown here is derived from an EMBL/GenBank/DDBJ whole genome shotgun (WGS) entry which is preliminary data.</text>
</comment>
<dbReference type="RefSeq" id="WP_301137912.1">
    <property type="nucleotide sequence ID" value="NZ_JAUHTQ010000005.1"/>
</dbReference>
<dbReference type="EMBL" id="JAUHTQ010000005">
    <property type="protein sequence ID" value="MDN4493569.1"/>
    <property type="molecule type" value="Genomic_DNA"/>
</dbReference>
<proteinExistence type="predicted"/>
<reference evidence="1" key="1">
    <citation type="submission" date="2023-07" db="EMBL/GenBank/DDBJ databases">
        <title>Ureibacillus sp. isolated from freshwater well.</title>
        <authorList>
            <person name="Kirdat K."/>
            <person name="Bhatt A."/>
            <person name="Teware R."/>
            <person name="Bhavsar Y."/>
            <person name="Yadav A."/>
        </authorList>
    </citation>
    <scope>NUCLEOTIDE SEQUENCE</scope>
    <source>
        <strain evidence="1">BA0131</strain>
    </source>
</reference>
<evidence type="ECO:0000313" key="2">
    <source>
        <dbReference type="Proteomes" id="UP001172743"/>
    </source>
</evidence>
<name>A0ABT8GQ87_9BACL</name>
<gene>
    <name evidence="1" type="ORF">QYB95_08475</name>
</gene>
<protein>
    <submittedName>
        <fullName evidence="1">Uncharacterized protein</fullName>
    </submittedName>
</protein>
<evidence type="ECO:0000313" key="1">
    <source>
        <dbReference type="EMBL" id="MDN4493569.1"/>
    </source>
</evidence>
<sequence length="91" mass="10187">MMRRSVNLTILNPQYAFLEADYNNASLNQIKLDKDGTVSPNLEPSIEMSKGLKNTLIGLLIKVNPVTPILVWVPADIYCVVFLMTGEMLTF</sequence>
<accession>A0ABT8GQ87</accession>